<feature type="binding site" evidence="12">
    <location>
        <position position="251"/>
    </location>
    <ligand>
        <name>K(+)</name>
        <dbReference type="ChEBI" id="CHEBI:29103"/>
    </ligand>
</feature>
<dbReference type="PRINTS" id="PR00990">
    <property type="entry name" value="RIBOKINASE"/>
</dbReference>
<dbReference type="HAMAP" id="MF_01987">
    <property type="entry name" value="Ribokinase"/>
    <property type="match status" value="1"/>
</dbReference>
<comment type="pathway">
    <text evidence="12">Carbohydrate metabolism; D-ribose degradation; D-ribose 5-phosphate from beta-D-ribopyranose: step 2/2.</text>
</comment>
<evidence type="ECO:0000313" key="15">
    <source>
        <dbReference type="Proteomes" id="UP001501570"/>
    </source>
</evidence>
<keyword evidence="6 12" id="KW-0547">Nucleotide-binding</keyword>
<gene>
    <name evidence="12" type="primary">rbsK</name>
    <name evidence="14" type="ORF">GCM10023322_28950</name>
</gene>
<comment type="cofactor">
    <cofactor evidence="12">
        <name>Mg(2+)</name>
        <dbReference type="ChEBI" id="CHEBI:18420"/>
    </cofactor>
    <text evidence="12">Requires a divalent cation, most likely magnesium in vivo, as an electrophilic catalyst to aid phosphoryl group transfer. It is the chelate of the metal and the nucleotide that is the actual substrate.</text>
</comment>
<feature type="binding site" evidence="12">
    <location>
        <position position="188"/>
    </location>
    <ligand>
        <name>ATP</name>
        <dbReference type="ChEBI" id="CHEBI:30616"/>
    </ligand>
</feature>
<dbReference type="CDD" id="cd01174">
    <property type="entry name" value="ribokinase"/>
    <property type="match status" value="1"/>
</dbReference>
<keyword evidence="12" id="KW-0963">Cytoplasm</keyword>
<keyword evidence="11 12" id="KW-0119">Carbohydrate metabolism</keyword>
<feature type="binding site" evidence="12">
    <location>
        <begin position="11"/>
        <end position="13"/>
    </location>
    <ligand>
        <name>substrate</name>
    </ligand>
</feature>
<comment type="caution">
    <text evidence="12">Lacks conserved residue(s) required for the propagation of feature annotation.</text>
</comment>
<feature type="domain" description="Carbohydrate kinase PfkB" evidence="13">
    <location>
        <begin position="1"/>
        <end position="300"/>
    </location>
</feature>
<dbReference type="PROSITE" id="PS00584">
    <property type="entry name" value="PFKB_KINASES_2"/>
    <property type="match status" value="1"/>
</dbReference>
<keyword evidence="15" id="KW-1185">Reference proteome</keyword>
<evidence type="ECO:0000256" key="6">
    <source>
        <dbReference type="ARBA" id="ARBA00022741"/>
    </source>
</evidence>
<comment type="catalytic activity">
    <reaction evidence="12">
        <text>D-ribose + ATP = D-ribose 5-phosphate + ADP + H(+)</text>
        <dbReference type="Rhea" id="RHEA:13697"/>
        <dbReference type="ChEBI" id="CHEBI:15378"/>
        <dbReference type="ChEBI" id="CHEBI:30616"/>
        <dbReference type="ChEBI" id="CHEBI:47013"/>
        <dbReference type="ChEBI" id="CHEBI:78346"/>
        <dbReference type="ChEBI" id="CHEBI:456216"/>
        <dbReference type="EC" id="2.7.1.15"/>
    </reaction>
</comment>
<comment type="caution">
    <text evidence="14">The sequence shown here is derived from an EMBL/GenBank/DDBJ whole genome shotgun (WGS) entry which is preliminary data.</text>
</comment>
<evidence type="ECO:0000256" key="8">
    <source>
        <dbReference type="ARBA" id="ARBA00022840"/>
    </source>
</evidence>
<dbReference type="SUPFAM" id="SSF53613">
    <property type="entry name" value="Ribokinase-like"/>
    <property type="match status" value="1"/>
</dbReference>
<keyword evidence="8 12" id="KW-0067">ATP-binding</keyword>
<evidence type="ECO:0000256" key="11">
    <source>
        <dbReference type="ARBA" id="ARBA00023277"/>
    </source>
</evidence>
<keyword evidence="5 12" id="KW-0479">Metal-binding</keyword>
<dbReference type="PANTHER" id="PTHR10584">
    <property type="entry name" value="SUGAR KINASE"/>
    <property type="match status" value="1"/>
</dbReference>
<dbReference type="EC" id="2.7.1.15" evidence="2 12"/>
<comment type="similarity">
    <text evidence="1">Belongs to the carbohydrate kinase pfkB family.</text>
</comment>
<evidence type="ECO:0000256" key="3">
    <source>
        <dbReference type="ARBA" id="ARBA00016943"/>
    </source>
</evidence>
<evidence type="ECO:0000256" key="5">
    <source>
        <dbReference type="ARBA" id="ARBA00022723"/>
    </source>
</evidence>
<keyword evidence="9 12" id="KW-0460">Magnesium</keyword>
<evidence type="ECO:0000313" key="14">
    <source>
        <dbReference type="EMBL" id="GAA5185315.1"/>
    </source>
</evidence>
<keyword evidence="7 12" id="KW-0418">Kinase</keyword>
<feature type="binding site" evidence="12">
    <location>
        <position position="253"/>
    </location>
    <ligand>
        <name>K(+)</name>
        <dbReference type="ChEBI" id="CHEBI:29103"/>
    </ligand>
</feature>
<dbReference type="Gene3D" id="3.40.1190.20">
    <property type="match status" value="1"/>
</dbReference>
<dbReference type="InterPro" id="IPR002173">
    <property type="entry name" value="Carboh/pur_kinase_PfkB_CS"/>
</dbReference>
<evidence type="ECO:0000256" key="10">
    <source>
        <dbReference type="ARBA" id="ARBA00022958"/>
    </source>
</evidence>
<keyword evidence="4 12" id="KW-0808">Transferase</keyword>
<comment type="subunit">
    <text evidence="12">Homodimer.</text>
</comment>
<organism evidence="14 15">
    <name type="scientific">Rugosimonospora acidiphila</name>
    <dbReference type="NCBI Taxonomy" id="556531"/>
    <lineage>
        <taxon>Bacteria</taxon>
        <taxon>Bacillati</taxon>
        <taxon>Actinomycetota</taxon>
        <taxon>Actinomycetes</taxon>
        <taxon>Micromonosporales</taxon>
        <taxon>Micromonosporaceae</taxon>
        <taxon>Rugosimonospora</taxon>
    </lineage>
</organism>
<evidence type="ECO:0000256" key="12">
    <source>
        <dbReference type="HAMAP-Rule" id="MF_01987"/>
    </source>
</evidence>
<dbReference type="InterPro" id="IPR029056">
    <property type="entry name" value="Ribokinase-like"/>
</dbReference>
<reference evidence="15" key="1">
    <citation type="journal article" date="2019" name="Int. J. Syst. Evol. Microbiol.">
        <title>The Global Catalogue of Microorganisms (GCM) 10K type strain sequencing project: providing services to taxonomists for standard genome sequencing and annotation.</title>
        <authorList>
            <consortium name="The Broad Institute Genomics Platform"/>
            <consortium name="The Broad Institute Genome Sequencing Center for Infectious Disease"/>
            <person name="Wu L."/>
            <person name="Ma J."/>
        </authorList>
    </citation>
    <scope>NUCLEOTIDE SEQUENCE [LARGE SCALE GENOMIC DNA]</scope>
    <source>
        <strain evidence="15">JCM 18304</strain>
    </source>
</reference>
<feature type="active site" description="Proton acceptor" evidence="12">
    <location>
        <position position="257"/>
    </location>
</feature>
<feature type="binding site" evidence="12">
    <location>
        <position position="290"/>
    </location>
    <ligand>
        <name>K(+)</name>
        <dbReference type="ChEBI" id="CHEBI:29103"/>
    </ligand>
</feature>
<feature type="binding site" evidence="12">
    <location>
        <begin position="225"/>
        <end position="230"/>
    </location>
    <ligand>
        <name>ATP</name>
        <dbReference type="ChEBI" id="CHEBI:30616"/>
    </ligand>
</feature>
<feature type="binding site" evidence="12">
    <location>
        <position position="287"/>
    </location>
    <ligand>
        <name>K(+)</name>
        <dbReference type="ChEBI" id="CHEBI:29103"/>
    </ligand>
</feature>
<dbReference type="PANTHER" id="PTHR10584:SF166">
    <property type="entry name" value="RIBOKINASE"/>
    <property type="match status" value="1"/>
</dbReference>
<feature type="binding site" evidence="12">
    <location>
        <position position="140"/>
    </location>
    <ligand>
        <name>substrate</name>
    </ligand>
</feature>
<keyword evidence="10 12" id="KW-0630">Potassium</keyword>
<name>A0ABP9RR54_9ACTN</name>
<feature type="binding site" evidence="12">
    <location>
        <position position="257"/>
    </location>
    <ligand>
        <name>substrate</name>
    </ligand>
</feature>
<dbReference type="InterPro" id="IPR011877">
    <property type="entry name" value="Ribokinase"/>
</dbReference>
<accession>A0ABP9RR54</accession>
<evidence type="ECO:0000256" key="9">
    <source>
        <dbReference type="ARBA" id="ARBA00022842"/>
    </source>
</evidence>
<comment type="activity regulation">
    <text evidence="12">Activated by a monovalent cation that binds near, but not in, the active site. The most likely occupant of the site in vivo is potassium. Ion binding induces a conformational change that may alter substrate affinity.</text>
</comment>
<evidence type="ECO:0000256" key="1">
    <source>
        <dbReference type="ARBA" id="ARBA00005380"/>
    </source>
</evidence>
<dbReference type="RefSeq" id="WP_345629813.1">
    <property type="nucleotide sequence ID" value="NZ_BAABJQ010000007.1"/>
</dbReference>
<proteinExistence type="inferred from homology"/>
<dbReference type="InterPro" id="IPR011611">
    <property type="entry name" value="PfkB_dom"/>
</dbReference>
<evidence type="ECO:0000259" key="13">
    <source>
        <dbReference type="Pfam" id="PF00294"/>
    </source>
</evidence>
<evidence type="ECO:0000256" key="4">
    <source>
        <dbReference type="ARBA" id="ARBA00022679"/>
    </source>
</evidence>
<feature type="binding site" evidence="12">
    <location>
        <begin position="39"/>
        <end position="43"/>
    </location>
    <ligand>
        <name>substrate</name>
    </ligand>
</feature>
<sequence length="324" mass="32103">MSRVVVVGSANVDMIVRVEHLPEPGQTLLGTDVALRTGGKGANQAVAACRLGAETLLYAAVGTDAFGLQTREALAAEGVRLDHLVEVDGASTGMAMIMVAADGENTIVVAPGANHALDASATAGLAGVLAPGAVLAAQLEVPIDTCLAAADVARRAGARVVLNAAPLPKPGEPDFVALLRAVDVLIVNETEALALADRPAPSSPDGWILLARDLLRHGPAACVITLGGRGAVAHDGTCGWVQPAFAADVVDTTGAGDAFCGALAASLAGGDSLAEAVGRGCAAGALATGMLGAQAALPTRRQLDRLIGLNRGSGSASREAGVAS</sequence>
<dbReference type="Pfam" id="PF00294">
    <property type="entry name" value="PfkB"/>
    <property type="match status" value="1"/>
</dbReference>
<comment type="similarity">
    <text evidence="12">Belongs to the carbohydrate kinase PfkB family. Ribokinase subfamily.</text>
</comment>
<comment type="function">
    <text evidence="12">Catalyzes the phosphorylation of ribose at O-5 in a reaction requiring ATP and magnesium. The resulting D-ribose-5-phosphate can then be used either for sythesis of nucleotides, histidine, and tryptophan, or as a component of the pentose phosphate pathway.</text>
</comment>
<feature type="binding site" evidence="12">
    <location>
        <begin position="256"/>
        <end position="257"/>
    </location>
    <ligand>
        <name>ATP</name>
        <dbReference type="ChEBI" id="CHEBI:30616"/>
    </ligand>
</feature>
<evidence type="ECO:0000256" key="2">
    <source>
        <dbReference type="ARBA" id="ARBA00012035"/>
    </source>
</evidence>
<dbReference type="Proteomes" id="UP001501570">
    <property type="component" value="Unassembled WGS sequence"/>
</dbReference>
<dbReference type="EMBL" id="BAABJQ010000007">
    <property type="protein sequence ID" value="GAA5185315.1"/>
    <property type="molecule type" value="Genomic_DNA"/>
</dbReference>
<protein>
    <recommendedName>
        <fullName evidence="3 12">Ribokinase</fullName>
        <shortName evidence="12">RK</shortName>
        <ecNumber evidence="2 12">2.7.1.15</ecNumber>
    </recommendedName>
</protein>
<dbReference type="InterPro" id="IPR002139">
    <property type="entry name" value="Ribo/fructo_kinase"/>
</dbReference>
<evidence type="ECO:0000256" key="7">
    <source>
        <dbReference type="ARBA" id="ARBA00022777"/>
    </source>
</evidence>
<comment type="subcellular location">
    <subcellularLocation>
        <location evidence="12">Cytoplasm</location>
    </subcellularLocation>
</comment>
<feature type="binding site" evidence="12">
    <location>
        <position position="292"/>
    </location>
    <ligand>
        <name>K(+)</name>
        <dbReference type="ChEBI" id="CHEBI:29103"/>
    </ligand>
</feature>